<dbReference type="CDD" id="cd09857">
    <property type="entry name" value="PIN_EXO1"/>
    <property type="match status" value="1"/>
</dbReference>
<protein>
    <submittedName>
        <fullName evidence="13">Uncharacterized protein</fullName>
    </submittedName>
</protein>
<keyword evidence="7" id="KW-0460">Magnesium</keyword>
<dbReference type="InterPro" id="IPR029060">
    <property type="entry name" value="PIN-like_dom_sf"/>
</dbReference>
<evidence type="ECO:0000256" key="7">
    <source>
        <dbReference type="ARBA" id="ARBA00022842"/>
    </source>
</evidence>
<feature type="region of interest" description="Disordered" evidence="10">
    <location>
        <begin position="768"/>
        <end position="835"/>
    </location>
</feature>
<dbReference type="SUPFAM" id="SSF88723">
    <property type="entry name" value="PIN domain-like"/>
    <property type="match status" value="1"/>
</dbReference>
<dbReference type="SMART" id="SM00485">
    <property type="entry name" value="XPGN"/>
    <property type="match status" value="1"/>
</dbReference>
<feature type="region of interest" description="Disordered" evidence="10">
    <location>
        <begin position="571"/>
        <end position="689"/>
    </location>
</feature>
<evidence type="ECO:0000256" key="9">
    <source>
        <dbReference type="ARBA" id="ARBA00023242"/>
    </source>
</evidence>
<feature type="domain" description="XPG N-terminal" evidence="12">
    <location>
        <begin position="66"/>
        <end position="164"/>
    </location>
</feature>
<dbReference type="GO" id="GO:0003677">
    <property type="term" value="F:DNA binding"/>
    <property type="evidence" value="ECO:0007669"/>
    <property type="project" value="InterPro"/>
</dbReference>
<dbReference type="PANTHER" id="PTHR11081">
    <property type="entry name" value="FLAP ENDONUCLEASE FAMILY MEMBER"/>
    <property type="match status" value="1"/>
</dbReference>
<dbReference type="FunFam" id="1.10.150.20:FF:000011">
    <property type="entry name" value="exonuclease 1"/>
    <property type="match status" value="1"/>
</dbReference>
<dbReference type="GO" id="GO:0005634">
    <property type="term" value="C:nucleus"/>
    <property type="evidence" value="ECO:0007669"/>
    <property type="project" value="UniProtKB-SubCell"/>
</dbReference>
<accession>A0A4S4N2Q2</accession>
<evidence type="ECO:0000256" key="4">
    <source>
        <dbReference type="ARBA" id="ARBA00022723"/>
    </source>
</evidence>
<keyword evidence="5" id="KW-0227">DNA damage</keyword>
<dbReference type="SUPFAM" id="SSF47807">
    <property type="entry name" value="5' to 3' exonuclease, C-terminal subdomain"/>
    <property type="match status" value="1"/>
</dbReference>
<proteinExistence type="predicted"/>
<dbReference type="InterPro" id="IPR036279">
    <property type="entry name" value="5-3_exonuclease_C_sf"/>
</dbReference>
<comment type="subcellular location">
    <subcellularLocation>
        <location evidence="2">Nucleus</location>
    </subcellularLocation>
</comment>
<dbReference type="EMBL" id="SGPM01000018">
    <property type="protein sequence ID" value="THH32635.1"/>
    <property type="molecule type" value="Genomic_DNA"/>
</dbReference>
<keyword evidence="6" id="KW-0378">Hydrolase</keyword>
<evidence type="ECO:0000256" key="5">
    <source>
        <dbReference type="ARBA" id="ARBA00022763"/>
    </source>
</evidence>
<dbReference type="Gene3D" id="1.10.150.20">
    <property type="entry name" value="5' to 3' exonuclease, C-terminal subdomain"/>
    <property type="match status" value="1"/>
</dbReference>
<comment type="caution">
    <text evidence="13">The sequence shown here is derived from an EMBL/GenBank/DDBJ whole genome shotgun (WGS) entry which is preliminary data.</text>
</comment>
<gene>
    <name evidence="13" type="ORF">EUX98_g1564</name>
</gene>
<keyword evidence="3" id="KW-0540">Nuclease</keyword>
<dbReference type="CDD" id="cd09901">
    <property type="entry name" value="H3TH_FEN1-like"/>
    <property type="match status" value="1"/>
</dbReference>
<dbReference type="FunFam" id="3.40.50.1010:FF:000002">
    <property type="entry name" value="Exonuclease 1, putative"/>
    <property type="match status" value="1"/>
</dbReference>
<dbReference type="Pfam" id="PF00752">
    <property type="entry name" value="XPG_N"/>
    <property type="match status" value="1"/>
</dbReference>
<evidence type="ECO:0000259" key="11">
    <source>
        <dbReference type="SMART" id="SM00484"/>
    </source>
</evidence>
<dbReference type="AlphaFoldDB" id="A0A4S4N2Q2"/>
<dbReference type="InterPro" id="IPR044752">
    <property type="entry name" value="PIN-like_EXO1"/>
</dbReference>
<evidence type="ECO:0000256" key="8">
    <source>
        <dbReference type="ARBA" id="ARBA00023204"/>
    </source>
</evidence>
<dbReference type="InterPro" id="IPR006086">
    <property type="entry name" value="XPG-I_dom"/>
</dbReference>
<comment type="cofactor">
    <cofactor evidence="1">
        <name>Mg(2+)</name>
        <dbReference type="ChEBI" id="CHEBI:18420"/>
    </cofactor>
</comment>
<keyword evidence="9" id="KW-0539">Nucleus</keyword>
<dbReference type="GO" id="GO:0017108">
    <property type="term" value="F:5'-flap endonuclease activity"/>
    <property type="evidence" value="ECO:0007669"/>
    <property type="project" value="TreeGrafter"/>
</dbReference>
<evidence type="ECO:0000256" key="6">
    <source>
        <dbReference type="ARBA" id="ARBA00022801"/>
    </source>
</evidence>
<dbReference type="Pfam" id="PF00867">
    <property type="entry name" value="XPG_I"/>
    <property type="match status" value="1"/>
</dbReference>
<reference evidence="13 14" key="1">
    <citation type="submission" date="2019-02" db="EMBL/GenBank/DDBJ databases">
        <title>Genome sequencing of the rare red list fungi Antrodiella citrinella (Flaviporus citrinellus).</title>
        <authorList>
            <person name="Buettner E."/>
            <person name="Kellner H."/>
        </authorList>
    </citation>
    <scope>NUCLEOTIDE SEQUENCE [LARGE SCALE GENOMIC DNA]</scope>
    <source>
        <strain evidence="13 14">DSM 108506</strain>
    </source>
</reference>
<dbReference type="Proteomes" id="UP000308730">
    <property type="component" value="Unassembled WGS sequence"/>
</dbReference>
<feature type="compositionally biased region" description="Acidic residues" evidence="10">
    <location>
        <begin position="571"/>
        <end position="589"/>
    </location>
</feature>
<dbReference type="SMART" id="SM00279">
    <property type="entry name" value="HhH2"/>
    <property type="match status" value="1"/>
</dbReference>
<dbReference type="OrthoDB" id="26491at2759"/>
<dbReference type="PRINTS" id="PR00853">
    <property type="entry name" value="XPGRADSUPER"/>
</dbReference>
<evidence type="ECO:0000256" key="10">
    <source>
        <dbReference type="SAM" id="MobiDB-lite"/>
    </source>
</evidence>
<dbReference type="SMART" id="SM00484">
    <property type="entry name" value="XPGI"/>
    <property type="match status" value="1"/>
</dbReference>
<evidence type="ECO:0000256" key="3">
    <source>
        <dbReference type="ARBA" id="ARBA00022722"/>
    </source>
</evidence>
<dbReference type="InterPro" id="IPR006084">
    <property type="entry name" value="XPG/Rad2"/>
</dbReference>
<dbReference type="PANTHER" id="PTHR11081:SF65">
    <property type="entry name" value="DNA DAMAGE-INDUCIBLE PROTEIN DIN7-RELATED"/>
    <property type="match status" value="1"/>
</dbReference>
<dbReference type="GO" id="GO:0008409">
    <property type="term" value="F:5'-3' exonuclease activity"/>
    <property type="evidence" value="ECO:0007669"/>
    <property type="project" value="UniProtKB-ARBA"/>
</dbReference>
<feature type="region of interest" description="Disordered" evidence="10">
    <location>
        <begin position="151"/>
        <end position="173"/>
    </location>
</feature>
<dbReference type="GO" id="GO:0046872">
    <property type="term" value="F:metal ion binding"/>
    <property type="evidence" value="ECO:0007669"/>
    <property type="project" value="UniProtKB-KW"/>
</dbReference>
<dbReference type="GO" id="GO:0006281">
    <property type="term" value="P:DNA repair"/>
    <property type="evidence" value="ECO:0007669"/>
    <property type="project" value="UniProtKB-KW"/>
</dbReference>
<feature type="domain" description="XPG-I" evidence="11">
    <location>
        <begin position="203"/>
        <end position="268"/>
    </location>
</feature>
<feature type="compositionally biased region" description="Basic and acidic residues" evidence="10">
    <location>
        <begin position="656"/>
        <end position="667"/>
    </location>
</feature>
<evidence type="ECO:0000256" key="1">
    <source>
        <dbReference type="ARBA" id="ARBA00001946"/>
    </source>
</evidence>
<evidence type="ECO:0000313" key="14">
    <source>
        <dbReference type="Proteomes" id="UP000308730"/>
    </source>
</evidence>
<keyword evidence="8" id="KW-0234">DNA repair</keyword>
<feature type="compositionally biased region" description="Polar residues" evidence="10">
    <location>
        <begin position="802"/>
        <end position="814"/>
    </location>
</feature>
<keyword evidence="14" id="KW-1185">Reference proteome</keyword>
<name>A0A4S4N2Q2_9APHY</name>
<dbReference type="Gene3D" id="3.40.50.1010">
    <property type="entry name" value="5'-nuclease"/>
    <property type="match status" value="1"/>
</dbReference>
<evidence type="ECO:0000313" key="13">
    <source>
        <dbReference type="EMBL" id="THH32635.1"/>
    </source>
</evidence>
<sequence>MLPTLVRLSKASRKALTPKQGNKDFYKGTRQAFLPGGPRTGAPGKHVVKGKAKYRLVDEQVRYFVAPSIEDIESSQPIQVRRELSEYSGQTIAVDAYVWLHRGTYSCATELATGKRTTRYVDYAMHRVRLLKHHGIVPYIVFDGGPLPAKKGTEVDRKQRRDENMARANSLAAQGKHSQAREYYVKCIDVTPQMAFQLIKALRAESVAYVVAPYEADAQMAYLERTGVVHGILTEDSDLLVFGCKNVLLKMDAVENTVISVVRSDFGSLNSPGGISLLGWTDVQFRAMAILSGCDYLPSIPGIGLKTAWSLLKKHKTVENVVRALRMEGKKDVPKGYLEAFKLAETVFLHQRVYDPTQEMLVHLTEVQHGEEWDEEKEAHVGSYIEPSLAKKIAQGDACPISLLPMDDINPTFIPRTLKPIPMNILSVARTPAKGKGKARMHLPEKAQSTSILNFFNAKPSIELKPKSASQPSFVHSTPAPVRVVAGRSSGKRTLAEVMDQEVAAKKKKRSDIDDKPMVSTSISSKFFRDTSSSDPKCKQPAMVLGEGASIAGSSRLPSLEWEKENIAAVGDDDDVVGFSEAEEEDEIDPVTQEEGYLSPTESFRRSDTPELSSPVRPRRFSPKPDEDDNFGADVLSSPPVRRERWRADKARRKARAQEKHGHDDRGPSTVLVADTPPRKSTAQAGALGPDLRDVFEDWNDLTSEIDECCDDSLESAASSRGPITPEVSMEFDIEGMADMEDEIMPDEEEIEMCAITVREERVASGWWEKYARGGNTRPGKFPVSTRKLPLPMKDRTDPVSFDQQDTPRTPQTRNHNHPRRTPETSVHPGASSKT</sequence>
<organism evidence="13 14">
    <name type="scientific">Antrodiella citrinella</name>
    <dbReference type="NCBI Taxonomy" id="2447956"/>
    <lineage>
        <taxon>Eukaryota</taxon>
        <taxon>Fungi</taxon>
        <taxon>Dikarya</taxon>
        <taxon>Basidiomycota</taxon>
        <taxon>Agaricomycotina</taxon>
        <taxon>Agaricomycetes</taxon>
        <taxon>Polyporales</taxon>
        <taxon>Steccherinaceae</taxon>
        <taxon>Antrodiella</taxon>
    </lineage>
</organism>
<dbReference type="InterPro" id="IPR008918">
    <property type="entry name" value="HhH2"/>
</dbReference>
<dbReference type="InterPro" id="IPR006085">
    <property type="entry name" value="XPG_DNA_repair_N"/>
</dbReference>
<evidence type="ECO:0000256" key="2">
    <source>
        <dbReference type="ARBA" id="ARBA00004123"/>
    </source>
</evidence>
<keyword evidence="4" id="KW-0479">Metal-binding</keyword>
<evidence type="ECO:0000259" key="12">
    <source>
        <dbReference type="SMART" id="SM00485"/>
    </source>
</evidence>
<feature type="compositionally biased region" description="Basic and acidic residues" evidence="10">
    <location>
        <begin position="151"/>
        <end position="165"/>
    </location>
</feature>